<feature type="non-terminal residue" evidence="1">
    <location>
        <position position="1"/>
    </location>
</feature>
<dbReference type="EMBL" id="JAIMJC010000001">
    <property type="protein sequence ID" value="KAH0533097.1"/>
    <property type="molecule type" value="Genomic_DNA"/>
</dbReference>
<gene>
    <name evidence="1" type="ORF">TsFJ059_001707</name>
</gene>
<evidence type="ECO:0000313" key="2">
    <source>
        <dbReference type="Proteomes" id="UP000826573"/>
    </source>
</evidence>
<sequence>SAWRQGYPALAVGGFFQNGPPLYRASHLQCSSPPFCKGSVLHGSRQIGYPLLALTISYEHWYPYLDRSSGS</sequence>
<name>A0A9P8HY51_9HYPO</name>
<accession>A0A9P8HY51</accession>
<organism evidence="1 2">
    <name type="scientific">Trichoderma semiorbis</name>
    <dbReference type="NCBI Taxonomy" id="1491008"/>
    <lineage>
        <taxon>Eukaryota</taxon>
        <taxon>Fungi</taxon>
        <taxon>Dikarya</taxon>
        <taxon>Ascomycota</taxon>
        <taxon>Pezizomycotina</taxon>
        <taxon>Sordariomycetes</taxon>
        <taxon>Hypocreomycetidae</taxon>
        <taxon>Hypocreales</taxon>
        <taxon>Hypocreaceae</taxon>
        <taxon>Trichoderma</taxon>
    </lineage>
</organism>
<dbReference type="AlphaFoldDB" id="A0A9P8HY51"/>
<keyword evidence="2" id="KW-1185">Reference proteome</keyword>
<dbReference type="Proteomes" id="UP000826573">
    <property type="component" value="Unassembled WGS sequence"/>
</dbReference>
<comment type="caution">
    <text evidence="1">The sequence shown here is derived from an EMBL/GenBank/DDBJ whole genome shotgun (WGS) entry which is preliminary data.</text>
</comment>
<reference evidence="1 2" key="1">
    <citation type="submission" date="2021-08" db="EMBL/GenBank/DDBJ databases">
        <title>The highly contiguous genome resource for Trichoderma semiorbis FJ059, a fungal antagonistic to plant pathogens.</title>
        <authorList>
            <person name="Liu T."/>
        </authorList>
    </citation>
    <scope>NUCLEOTIDE SEQUENCE [LARGE SCALE GENOMIC DNA]</scope>
    <source>
        <strain evidence="1 2">FJ059</strain>
    </source>
</reference>
<protein>
    <submittedName>
        <fullName evidence="1">Uncharacterized protein</fullName>
    </submittedName>
</protein>
<evidence type="ECO:0000313" key="1">
    <source>
        <dbReference type="EMBL" id="KAH0533097.1"/>
    </source>
</evidence>
<proteinExistence type="predicted"/>